<keyword evidence="2" id="KW-1185">Reference proteome</keyword>
<reference evidence="1" key="1">
    <citation type="submission" date="2023-10" db="EMBL/GenBank/DDBJ databases">
        <title>Genome assemblies of two species of porcelain crab, Petrolisthes cinctipes and Petrolisthes manimaculis (Anomura: Porcellanidae).</title>
        <authorList>
            <person name="Angst P."/>
        </authorList>
    </citation>
    <scope>NUCLEOTIDE SEQUENCE</scope>
    <source>
        <strain evidence="1">PB745_01</strain>
        <tissue evidence="1">Gill</tissue>
    </source>
</reference>
<protein>
    <submittedName>
        <fullName evidence="1">Uncharacterized protein</fullName>
    </submittedName>
</protein>
<dbReference type="EMBL" id="JAWQEG010004986">
    <property type="protein sequence ID" value="KAK3859561.1"/>
    <property type="molecule type" value="Genomic_DNA"/>
</dbReference>
<dbReference type="Proteomes" id="UP001286313">
    <property type="component" value="Unassembled WGS sequence"/>
</dbReference>
<proteinExistence type="predicted"/>
<organism evidence="1 2">
    <name type="scientific">Petrolisthes cinctipes</name>
    <name type="common">Flat porcelain crab</name>
    <dbReference type="NCBI Taxonomy" id="88211"/>
    <lineage>
        <taxon>Eukaryota</taxon>
        <taxon>Metazoa</taxon>
        <taxon>Ecdysozoa</taxon>
        <taxon>Arthropoda</taxon>
        <taxon>Crustacea</taxon>
        <taxon>Multicrustacea</taxon>
        <taxon>Malacostraca</taxon>
        <taxon>Eumalacostraca</taxon>
        <taxon>Eucarida</taxon>
        <taxon>Decapoda</taxon>
        <taxon>Pleocyemata</taxon>
        <taxon>Anomura</taxon>
        <taxon>Galatheoidea</taxon>
        <taxon>Porcellanidae</taxon>
        <taxon>Petrolisthes</taxon>
    </lineage>
</organism>
<sequence>MRGRFDIGEYLLQLQWDRVERNKNTNCKKPPRLPKTRYCRYSRDPVQDDMIWRSVVKGETTAAARRKHDYGTAHTMLVRQDILVGVRPFPS</sequence>
<comment type="caution">
    <text evidence="1">The sequence shown here is derived from an EMBL/GenBank/DDBJ whole genome shotgun (WGS) entry which is preliminary data.</text>
</comment>
<dbReference type="AlphaFoldDB" id="A0AAE1EQJ4"/>
<name>A0AAE1EQJ4_PETCI</name>
<gene>
    <name evidence="1" type="ORF">Pcinc_034335</name>
</gene>
<evidence type="ECO:0000313" key="1">
    <source>
        <dbReference type="EMBL" id="KAK3859561.1"/>
    </source>
</evidence>
<evidence type="ECO:0000313" key="2">
    <source>
        <dbReference type="Proteomes" id="UP001286313"/>
    </source>
</evidence>
<accession>A0AAE1EQJ4</accession>